<comment type="caution">
    <text evidence="1">The sequence shown here is derived from an EMBL/GenBank/DDBJ whole genome shotgun (WGS) entry which is preliminary data.</text>
</comment>
<dbReference type="Proteomes" id="UP000004870">
    <property type="component" value="Unassembled WGS sequence"/>
</dbReference>
<name>C8NDI3_CARH6</name>
<protein>
    <submittedName>
        <fullName evidence="1">Uncharacterized protein</fullName>
    </submittedName>
</protein>
<proteinExistence type="predicted"/>
<organism evidence="1 2">
    <name type="scientific">Cardiobacterium hominis (strain ATCC 15826 / DSM 8339 / NCTC 10426 / 6573)</name>
    <dbReference type="NCBI Taxonomy" id="638300"/>
    <lineage>
        <taxon>Bacteria</taxon>
        <taxon>Pseudomonadati</taxon>
        <taxon>Pseudomonadota</taxon>
        <taxon>Gammaproteobacteria</taxon>
        <taxon>Cardiobacteriales</taxon>
        <taxon>Cardiobacteriaceae</taxon>
        <taxon>Cardiobacterium</taxon>
    </lineage>
</organism>
<dbReference type="AlphaFoldDB" id="C8NDI3"/>
<dbReference type="HOGENOM" id="CLU_3166008_0_0_6"/>
<reference evidence="1 2" key="1">
    <citation type="submission" date="2009-08" db="EMBL/GenBank/DDBJ databases">
        <authorList>
            <person name="Qin X."/>
            <person name="Bachman B."/>
            <person name="Battles P."/>
            <person name="Bell A."/>
            <person name="Bess C."/>
            <person name="Bickham C."/>
            <person name="Chaboub L."/>
            <person name="Chen D."/>
            <person name="Coyle M."/>
            <person name="Deiros D.R."/>
            <person name="Dinh H."/>
            <person name="Forbes L."/>
            <person name="Fowler G."/>
            <person name="Francisco L."/>
            <person name="Fu Q."/>
            <person name="Gubbala S."/>
            <person name="Hale W."/>
            <person name="Han Y."/>
            <person name="Hemphill L."/>
            <person name="Highlander S.K."/>
            <person name="Hirani K."/>
            <person name="Hogues M."/>
            <person name="Jackson L."/>
            <person name="Jakkamsetti A."/>
            <person name="Javaid M."/>
            <person name="Jiang H."/>
            <person name="Korchina V."/>
            <person name="Kovar C."/>
            <person name="Lara F."/>
            <person name="Lee S."/>
            <person name="Mata R."/>
            <person name="Mathew T."/>
            <person name="Moen C."/>
            <person name="Morales K."/>
            <person name="Munidasa M."/>
            <person name="Nazareth L."/>
            <person name="Ngo R."/>
            <person name="Nguyen L."/>
            <person name="Okwuonu G."/>
            <person name="Ongeri F."/>
            <person name="Patil S."/>
            <person name="Petrosino J."/>
            <person name="Pham C."/>
            <person name="Pham P."/>
            <person name="Pu L.-L."/>
            <person name="Puazo M."/>
            <person name="Raj R."/>
            <person name="Reid J."/>
            <person name="Rouhana J."/>
            <person name="Saada N."/>
            <person name="Shang Y."/>
            <person name="Simmons D."/>
            <person name="Thornton R."/>
            <person name="Warren J."/>
            <person name="Weissenberger G."/>
            <person name="Zhang J."/>
            <person name="Zhang L."/>
            <person name="Zhou C."/>
            <person name="Zhu D."/>
            <person name="Muzny D."/>
            <person name="Worley K."/>
            <person name="Gibbs R."/>
        </authorList>
    </citation>
    <scope>NUCLEOTIDE SEQUENCE [LARGE SCALE GENOMIC DNA]</scope>
    <source>
        <strain evidence="2">ATCC 15826 / DSM 8339 / NCTC 10426 / 6573</strain>
    </source>
</reference>
<evidence type="ECO:0000313" key="2">
    <source>
        <dbReference type="Proteomes" id="UP000004870"/>
    </source>
</evidence>
<dbReference type="EMBL" id="ACKY01000138">
    <property type="protein sequence ID" value="EEV87322.1"/>
    <property type="molecule type" value="Genomic_DNA"/>
</dbReference>
<accession>C8NDI3</accession>
<gene>
    <name evidence="1" type="ORF">HMPREF0198_2561</name>
</gene>
<sequence>MKMMTMTGNEMVSAKNGGYSAVFLWLSLDAVSDANTESTRQDSRAIY</sequence>
<keyword evidence="2" id="KW-1185">Reference proteome</keyword>
<evidence type="ECO:0000313" key="1">
    <source>
        <dbReference type="EMBL" id="EEV87322.1"/>
    </source>
</evidence>